<comment type="similarity">
    <text evidence="1">Belongs to the universal stress protein A family.</text>
</comment>
<evidence type="ECO:0000259" key="2">
    <source>
        <dbReference type="Pfam" id="PF00582"/>
    </source>
</evidence>
<dbReference type="InterPro" id="IPR006016">
    <property type="entry name" value="UspA"/>
</dbReference>
<gene>
    <name evidence="3" type="ORF">KTA_02880</name>
</gene>
<dbReference type="InterPro" id="IPR014729">
    <property type="entry name" value="Rossmann-like_a/b/a_fold"/>
</dbReference>
<dbReference type="PRINTS" id="PR01438">
    <property type="entry name" value="UNVRSLSTRESS"/>
</dbReference>
<dbReference type="EMBL" id="AP019377">
    <property type="protein sequence ID" value="BBH92089.1"/>
    <property type="molecule type" value="Genomic_DNA"/>
</dbReference>
<dbReference type="AlphaFoldDB" id="A0A455SYA4"/>
<dbReference type="Gene3D" id="3.40.50.620">
    <property type="entry name" value="HUPs"/>
    <property type="match status" value="1"/>
</dbReference>
<feature type="domain" description="UspA" evidence="2">
    <location>
        <begin position="18"/>
        <end position="56"/>
    </location>
</feature>
<dbReference type="SUPFAM" id="SSF52402">
    <property type="entry name" value="Adenine nucleotide alpha hydrolases-like"/>
    <property type="match status" value="1"/>
</dbReference>
<accession>A0A455SYA4</accession>
<evidence type="ECO:0000313" key="3">
    <source>
        <dbReference type="EMBL" id="BBH92089.1"/>
    </source>
</evidence>
<dbReference type="CDD" id="cd00293">
    <property type="entry name" value="USP-like"/>
    <property type="match status" value="1"/>
</dbReference>
<evidence type="ECO:0000256" key="1">
    <source>
        <dbReference type="ARBA" id="ARBA00008791"/>
    </source>
</evidence>
<organism evidence="3">
    <name type="scientific">Thermogemmatispora argillosa</name>
    <dbReference type="NCBI Taxonomy" id="2045280"/>
    <lineage>
        <taxon>Bacteria</taxon>
        <taxon>Bacillati</taxon>
        <taxon>Chloroflexota</taxon>
        <taxon>Ktedonobacteria</taxon>
        <taxon>Thermogemmatisporales</taxon>
        <taxon>Thermogemmatisporaceae</taxon>
        <taxon>Thermogemmatispora</taxon>
    </lineage>
</organism>
<dbReference type="Pfam" id="PF00582">
    <property type="entry name" value="Usp"/>
    <property type="match status" value="1"/>
</dbReference>
<protein>
    <recommendedName>
        <fullName evidence="2">UspA domain-containing protein</fullName>
    </recommendedName>
</protein>
<sequence>MMWLSTTRTLVETPLPGGCDLPVMSTHSREDLNRWLLGSMTERVLERTRLPLLVVRPQGIEATPRPPWGTLQDDLD</sequence>
<dbReference type="InterPro" id="IPR006015">
    <property type="entry name" value="Universal_stress_UspA"/>
</dbReference>
<proteinExistence type="inferred from homology"/>
<reference evidence="3" key="1">
    <citation type="submission" date="2018-12" db="EMBL/GenBank/DDBJ databases">
        <title>Novel natural products biosynthetic potential of the class Ktedonobacteria.</title>
        <authorList>
            <person name="Zheng Y."/>
            <person name="Saitou A."/>
            <person name="Wang C.M."/>
            <person name="Toyoda A."/>
            <person name="Minakuchi Y."/>
            <person name="Sekiguchi Y."/>
            <person name="Ueda K."/>
            <person name="Takano H."/>
            <person name="Sakai Y."/>
            <person name="Yokota A."/>
            <person name="Yabe S."/>
        </authorList>
    </citation>
    <scope>NUCLEOTIDE SEQUENCE</scope>
    <source>
        <strain evidence="3">A3-2</strain>
    </source>
</reference>
<name>A0A455SYA4_9CHLR</name>